<keyword evidence="2" id="KW-1185">Reference proteome</keyword>
<dbReference type="PANTHER" id="PTHR46929:SF3">
    <property type="entry name" value="MYB_SANT-LIKE DOMAIN-CONTAINING PROTEIN"/>
    <property type="match status" value="1"/>
</dbReference>
<organism evidence="1 2">
    <name type="scientific">Kingdonia uniflora</name>
    <dbReference type="NCBI Taxonomy" id="39325"/>
    <lineage>
        <taxon>Eukaryota</taxon>
        <taxon>Viridiplantae</taxon>
        <taxon>Streptophyta</taxon>
        <taxon>Embryophyta</taxon>
        <taxon>Tracheophyta</taxon>
        <taxon>Spermatophyta</taxon>
        <taxon>Magnoliopsida</taxon>
        <taxon>Ranunculales</taxon>
        <taxon>Circaeasteraceae</taxon>
        <taxon>Kingdonia</taxon>
    </lineage>
</organism>
<name>A0A7J7L3I1_9MAGN</name>
<evidence type="ECO:0000313" key="1">
    <source>
        <dbReference type="EMBL" id="KAF6137114.1"/>
    </source>
</evidence>
<proteinExistence type="predicted"/>
<dbReference type="EMBL" id="JACGCM010002660">
    <property type="protein sequence ID" value="KAF6137114.1"/>
    <property type="molecule type" value="Genomic_DNA"/>
</dbReference>
<protein>
    <submittedName>
        <fullName evidence="1">Uncharacterized protein</fullName>
    </submittedName>
</protein>
<dbReference type="Proteomes" id="UP000541444">
    <property type="component" value="Unassembled WGS sequence"/>
</dbReference>
<dbReference type="PANTHER" id="PTHR46929">
    <property type="entry name" value="EXPRESSED PROTEIN"/>
    <property type="match status" value="1"/>
</dbReference>
<accession>A0A7J7L3I1</accession>
<evidence type="ECO:0000313" key="2">
    <source>
        <dbReference type="Proteomes" id="UP000541444"/>
    </source>
</evidence>
<sequence length="103" mass="11748">MENASTSNNNRGRTEWTPPMDRYFLDLMLKQEHPEVKPIRTKTMPNYHDLDKIYGKSTATGQYARSAKDLKSKKLCDVNITQVQDSSDDTAVEDDSPLVNNKV</sequence>
<reference evidence="1 2" key="1">
    <citation type="journal article" date="2020" name="IScience">
        <title>Genome Sequencing of the Endangered Kingdonia uniflora (Circaeasteraceae, Ranunculales) Reveals Potential Mechanisms of Evolutionary Specialization.</title>
        <authorList>
            <person name="Sun Y."/>
            <person name="Deng T."/>
            <person name="Zhang A."/>
            <person name="Moore M.J."/>
            <person name="Landis J.B."/>
            <person name="Lin N."/>
            <person name="Zhang H."/>
            <person name="Zhang X."/>
            <person name="Huang J."/>
            <person name="Zhang X."/>
            <person name="Sun H."/>
            <person name="Wang H."/>
        </authorList>
    </citation>
    <scope>NUCLEOTIDE SEQUENCE [LARGE SCALE GENOMIC DNA]</scope>
    <source>
        <strain evidence="1">TB1705</strain>
        <tissue evidence="1">Leaf</tissue>
    </source>
</reference>
<dbReference type="AlphaFoldDB" id="A0A7J7L3I1"/>
<comment type="caution">
    <text evidence="1">The sequence shown here is derived from an EMBL/GenBank/DDBJ whole genome shotgun (WGS) entry which is preliminary data.</text>
</comment>
<gene>
    <name evidence="1" type="ORF">GIB67_030878</name>
</gene>